<accession>A0ABX2TBH8</accession>
<dbReference type="InterPro" id="IPR027417">
    <property type="entry name" value="P-loop_NTPase"/>
</dbReference>
<dbReference type="Pfam" id="PF00158">
    <property type="entry name" value="Sigma54_activat"/>
    <property type="match status" value="1"/>
</dbReference>
<evidence type="ECO:0000313" key="3">
    <source>
        <dbReference type="Proteomes" id="UP000584642"/>
    </source>
</evidence>
<name>A0ABX2TBH8_9PROT</name>
<protein>
    <submittedName>
        <fullName evidence="2">Sigma 54-interacting transcriptional regulator</fullName>
    </submittedName>
</protein>
<feature type="domain" description="Sigma-54 factor interaction" evidence="1">
    <location>
        <begin position="1"/>
        <end position="89"/>
    </location>
</feature>
<dbReference type="EMBL" id="JABFDB010000008">
    <property type="protein sequence ID" value="NYZ20528.1"/>
    <property type="molecule type" value="Genomic_DNA"/>
</dbReference>
<sequence length="89" mass="9648">MGANALRRGYALRAADGALFLHEVGELPLPVQALPVGLVQEGVFLRVGSEKSLPFASLQVRANNAELAQRIREAGHIGVTTYHLKKKFL</sequence>
<proteinExistence type="predicted"/>
<gene>
    <name evidence="2" type="ORF">HND93_12470</name>
</gene>
<reference evidence="2 3" key="1">
    <citation type="submission" date="2020-05" db="EMBL/GenBank/DDBJ databases">
        <title>Azospirillum oleiclasticum sp. nov, a nitrogen-fixing and heavy crude oil-emulsifying bacterium isolated from the crude oil of Yumen Oilfield.</title>
        <authorList>
            <person name="Wu D."/>
            <person name="Cai M."/>
            <person name="Zhang X."/>
        </authorList>
    </citation>
    <scope>NUCLEOTIDE SEQUENCE [LARGE SCALE GENOMIC DNA]</scope>
    <source>
        <strain evidence="2 3">ROY-1-1-2</strain>
    </source>
</reference>
<evidence type="ECO:0000259" key="1">
    <source>
        <dbReference type="PROSITE" id="PS50045"/>
    </source>
</evidence>
<dbReference type="InterPro" id="IPR002078">
    <property type="entry name" value="Sigma_54_int"/>
</dbReference>
<dbReference type="PROSITE" id="PS50045">
    <property type="entry name" value="SIGMA54_INTERACT_4"/>
    <property type="match status" value="1"/>
</dbReference>
<keyword evidence="3" id="KW-1185">Reference proteome</keyword>
<comment type="caution">
    <text evidence="2">The sequence shown here is derived from an EMBL/GenBank/DDBJ whole genome shotgun (WGS) entry which is preliminary data.</text>
</comment>
<dbReference type="Proteomes" id="UP000584642">
    <property type="component" value="Unassembled WGS sequence"/>
</dbReference>
<evidence type="ECO:0000313" key="2">
    <source>
        <dbReference type="EMBL" id="NYZ20528.1"/>
    </source>
</evidence>
<organism evidence="2 3">
    <name type="scientific">Azospirillum oleiclasticum</name>
    <dbReference type="NCBI Taxonomy" id="2735135"/>
    <lineage>
        <taxon>Bacteria</taxon>
        <taxon>Pseudomonadati</taxon>
        <taxon>Pseudomonadota</taxon>
        <taxon>Alphaproteobacteria</taxon>
        <taxon>Rhodospirillales</taxon>
        <taxon>Azospirillaceae</taxon>
        <taxon>Azospirillum</taxon>
    </lineage>
</organism>
<dbReference type="Gene3D" id="3.40.50.300">
    <property type="entry name" value="P-loop containing nucleotide triphosphate hydrolases"/>
    <property type="match status" value="1"/>
</dbReference>